<dbReference type="AlphaFoldDB" id="A0AA88A853"/>
<evidence type="ECO:0000256" key="1">
    <source>
        <dbReference type="ARBA" id="ARBA00004191"/>
    </source>
</evidence>
<evidence type="ECO:0000256" key="3">
    <source>
        <dbReference type="ARBA" id="ARBA00022512"/>
    </source>
</evidence>
<feature type="domain" description="Pectinesterase catalytic" evidence="6">
    <location>
        <begin position="55"/>
        <end position="144"/>
    </location>
</feature>
<keyword evidence="8" id="KW-1185">Reference proteome</keyword>
<proteinExistence type="predicted"/>
<dbReference type="PANTHER" id="PTHR31707">
    <property type="entry name" value="PECTINESTERASE"/>
    <property type="match status" value="1"/>
</dbReference>
<dbReference type="GO" id="GO:0030599">
    <property type="term" value="F:pectinesterase activity"/>
    <property type="evidence" value="ECO:0007669"/>
    <property type="project" value="InterPro"/>
</dbReference>
<evidence type="ECO:0000256" key="5">
    <source>
        <dbReference type="ARBA" id="ARBA00023085"/>
    </source>
</evidence>
<accession>A0AA88A853</accession>
<evidence type="ECO:0000256" key="2">
    <source>
        <dbReference type="ARBA" id="ARBA00005184"/>
    </source>
</evidence>
<keyword evidence="4" id="KW-0378">Hydrolase</keyword>
<comment type="pathway">
    <text evidence="2">Glycan metabolism; pectin degradation; 2-dehydro-3-deoxy-D-gluconate from pectin: step 1/5.</text>
</comment>
<dbReference type="InterPro" id="IPR000070">
    <property type="entry name" value="Pectinesterase_cat"/>
</dbReference>
<dbReference type="InterPro" id="IPR012334">
    <property type="entry name" value="Pectin_lyas_fold"/>
</dbReference>
<sequence>MRDHRHNGLHLWLQQGRLPELPNFGKKKRHWKEECHHRQQMKLHSQHLWLLLPILHVLGHRDSAPSLRKTLTYLGRPWGMFSRTIFMQTYMSNVVAPEGWLQWNGSFGLNTLFSAEYSNQGSGSVLGGRVKWPGFHVLTNSSMAS</sequence>
<gene>
    <name evidence="7" type="ORF">TIFTF001_020200</name>
</gene>
<comment type="subcellular location">
    <subcellularLocation>
        <location evidence="1">Secreted</location>
        <location evidence="1">Cell wall</location>
    </subcellularLocation>
</comment>
<dbReference type="SUPFAM" id="SSF51126">
    <property type="entry name" value="Pectin lyase-like"/>
    <property type="match status" value="1"/>
</dbReference>
<dbReference type="GO" id="GO:0042545">
    <property type="term" value="P:cell wall modification"/>
    <property type="evidence" value="ECO:0007669"/>
    <property type="project" value="InterPro"/>
</dbReference>
<evidence type="ECO:0000259" key="6">
    <source>
        <dbReference type="Pfam" id="PF01095"/>
    </source>
</evidence>
<dbReference type="EMBL" id="BTGU01000036">
    <property type="protein sequence ID" value="GMN51044.1"/>
    <property type="molecule type" value="Genomic_DNA"/>
</dbReference>
<dbReference type="Pfam" id="PF01095">
    <property type="entry name" value="Pectinesterase"/>
    <property type="match status" value="1"/>
</dbReference>
<reference evidence="7" key="1">
    <citation type="submission" date="2023-07" db="EMBL/GenBank/DDBJ databases">
        <title>draft genome sequence of fig (Ficus carica).</title>
        <authorList>
            <person name="Takahashi T."/>
            <person name="Nishimura K."/>
        </authorList>
    </citation>
    <scope>NUCLEOTIDE SEQUENCE</scope>
</reference>
<keyword evidence="3" id="KW-0964">Secreted</keyword>
<evidence type="ECO:0000256" key="4">
    <source>
        <dbReference type="ARBA" id="ARBA00022801"/>
    </source>
</evidence>
<dbReference type="InterPro" id="IPR011050">
    <property type="entry name" value="Pectin_lyase_fold/virulence"/>
</dbReference>
<organism evidence="7 8">
    <name type="scientific">Ficus carica</name>
    <name type="common">Common fig</name>
    <dbReference type="NCBI Taxonomy" id="3494"/>
    <lineage>
        <taxon>Eukaryota</taxon>
        <taxon>Viridiplantae</taxon>
        <taxon>Streptophyta</taxon>
        <taxon>Embryophyta</taxon>
        <taxon>Tracheophyta</taxon>
        <taxon>Spermatophyta</taxon>
        <taxon>Magnoliopsida</taxon>
        <taxon>eudicotyledons</taxon>
        <taxon>Gunneridae</taxon>
        <taxon>Pentapetalae</taxon>
        <taxon>rosids</taxon>
        <taxon>fabids</taxon>
        <taxon>Rosales</taxon>
        <taxon>Moraceae</taxon>
        <taxon>Ficeae</taxon>
        <taxon>Ficus</taxon>
    </lineage>
</organism>
<keyword evidence="3" id="KW-0134">Cell wall</keyword>
<name>A0AA88A853_FICCA</name>
<comment type="caution">
    <text evidence="7">The sequence shown here is derived from an EMBL/GenBank/DDBJ whole genome shotgun (WGS) entry which is preliminary data.</text>
</comment>
<dbReference type="Gene3D" id="2.160.20.10">
    <property type="entry name" value="Single-stranded right-handed beta-helix, Pectin lyase-like"/>
    <property type="match status" value="1"/>
</dbReference>
<protein>
    <recommendedName>
        <fullName evidence="6">Pectinesterase catalytic domain-containing protein</fullName>
    </recommendedName>
</protein>
<evidence type="ECO:0000313" key="7">
    <source>
        <dbReference type="EMBL" id="GMN51044.1"/>
    </source>
</evidence>
<evidence type="ECO:0000313" key="8">
    <source>
        <dbReference type="Proteomes" id="UP001187192"/>
    </source>
</evidence>
<dbReference type="Proteomes" id="UP001187192">
    <property type="component" value="Unassembled WGS sequence"/>
</dbReference>
<keyword evidence="5" id="KW-0063">Aspartyl esterase</keyword>